<evidence type="ECO:0000313" key="1">
    <source>
        <dbReference type="EMBL" id="MTV47854.1"/>
    </source>
</evidence>
<name>A0A6I3SG66_HELMO</name>
<protein>
    <submittedName>
        <fullName evidence="1">Uncharacterized protein</fullName>
    </submittedName>
</protein>
<proteinExistence type="predicted"/>
<sequence>MALNAFTTGTVLDVTTMNSLISLQPFSLVYDGTPFDGKSGSGIAEFDCASYSHAIRFTTTGTTELARLEMELVKHGNGVDLTVEIRSGLLVDGTNEGTLLKSMTYPKEFIPTSRSFVSIPFDLTGLTAGTVYWLVVKKNGDATNHVHVHGETTQDANYPCYSRSSSSGAWTMENAIHFRVYSGDTGELKHGLYGSGFTTMEYSSDQLTRVCRYLPPLGTTAGGIRDVLTYIWSNDYLKRAV</sequence>
<organism evidence="1 2">
    <name type="scientific">Heliobacterium mobile</name>
    <name type="common">Heliobacillus mobilis</name>
    <dbReference type="NCBI Taxonomy" id="28064"/>
    <lineage>
        <taxon>Bacteria</taxon>
        <taxon>Bacillati</taxon>
        <taxon>Bacillota</taxon>
        <taxon>Clostridia</taxon>
        <taxon>Eubacteriales</taxon>
        <taxon>Heliobacteriaceae</taxon>
        <taxon>Heliobacterium</taxon>
    </lineage>
</organism>
<evidence type="ECO:0000313" key="2">
    <source>
        <dbReference type="Proteomes" id="UP000430670"/>
    </source>
</evidence>
<dbReference type="RefSeq" id="WP_155474975.1">
    <property type="nucleotide sequence ID" value="NZ_WNKU01000002.1"/>
</dbReference>
<dbReference type="AlphaFoldDB" id="A0A6I3SG66"/>
<keyword evidence="2" id="KW-1185">Reference proteome</keyword>
<gene>
    <name evidence="1" type="ORF">GJ688_02500</name>
</gene>
<dbReference type="EMBL" id="WNKU01000002">
    <property type="protein sequence ID" value="MTV47854.1"/>
    <property type="molecule type" value="Genomic_DNA"/>
</dbReference>
<comment type="caution">
    <text evidence="1">The sequence shown here is derived from an EMBL/GenBank/DDBJ whole genome shotgun (WGS) entry which is preliminary data.</text>
</comment>
<dbReference type="Proteomes" id="UP000430670">
    <property type="component" value="Unassembled WGS sequence"/>
</dbReference>
<reference evidence="1 2" key="1">
    <citation type="submission" date="2019-11" db="EMBL/GenBank/DDBJ databases">
        <title>Whole-genome sequence of a the green, strictly anaerobic photosynthetic bacterium Heliobacillus mobilis DSM 6151.</title>
        <authorList>
            <person name="Kyndt J.A."/>
            <person name="Meyer T.E."/>
        </authorList>
    </citation>
    <scope>NUCLEOTIDE SEQUENCE [LARGE SCALE GENOMIC DNA]</scope>
    <source>
        <strain evidence="1 2">DSM 6151</strain>
    </source>
</reference>
<dbReference type="NCBIfam" id="NF041539">
    <property type="entry name" value="choice_anch_R"/>
    <property type="match status" value="1"/>
</dbReference>
<accession>A0A6I3SG66</accession>
<dbReference type="OrthoDB" id="2079570at2"/>